<dbReference type="PANTHER" id="PTHR10458:SF22">
    <property type="entry name" value="PEPTIDE DEFORMYLASE"/>
    <property type="match status" value="1"/>
</dbReference>
<dbReference type="SUPFAM" id="SSF56420">
    <property type="entry name" value="Peptide deformylase"/>
    <property type="match status" value="1"/>
</dbReference>
<dbReference type="PANTHER" id="PTHR10458">
    <property type="entry name" value="PEPTIDE DEFORMYLASE"/>
    <property type="match status" value="1"/>
</dbReference>
<gene>
    <name evidence="2" type="ORF">A2Z06_04905</name>
</gene>
<dbReference type="Proteomes" id="UP000179034">
    <property type="component" value="Unassembled WGS sequence"/>
</dbReference>
<dbReference type="CDD" id="cd00487">
    <property type="entry name" value="Pep_deformylase"/>
    <property type="match status" value="1"/>
</dbReference>
<dbReference type="EMBL" id="MFIW01000024">
    <property type="protein sequence ID" value="OGF98007.1"/>
    <property type="molecule type" value="Genomic_DNA"/>
</dbReference>
<reference evidence="2 3" key="1">
    <citation type="journal article" date="2016" name="Nat. Commun.">
        <title>Thousands of microbial genomes shed light on interconnected biogeochemical processes in an aquifer system.</title>
        <authorList>
            <person name="Anantharaman K."/>
            <person name="Brown C.T."/>
            <person name="Hug L.A."/>
            <person name="Sharon I."/>
            <person name="Castelle C.J."/>
            <person name="Probst A.J."/>
            <person name="Thomas B.C."/>
            <person name="Singh A."/>
            <person name="Wilkins M.J."/>
            <person name="Karaoz U."/>
            <person name="Brodie E.L."/>
            <person name="Williams K.H."/>
            <person name="Hubbard S.S."/>
            <person name="Banfield J.F."/>
        </authorList>
    </citation>
    <scope>NUCLEOTIDE SEQUENCE [LARGE SCALE GENOMIC DNA]</scope>
</reference>
<name>A0A1F5YCU0_9BACT</name>
<accession>A0A1F5YCU0</accession>
<comment type="similarity">
    <text evidence="1">Belongs to the polypeptide deformylase family.</text>
</comment>
<evidence type="ECO:0008006" key="4">
    <source>
        <dbReference type="Google" id="ProtNLM"/>
    </source>
</evidence>
<evidence type="ECO:0000313" key="2">
    <source>
        <dbReference type="EMBL" id="OGF98007.1"/>
    </source>
</evidence>
<organism evidence="2 3">
    <name type="scientific">Candidatus Glassbacteria bacterium RBG_16_58_8</name>
    <dbReference type="NCBI Taxonomy" id="1817866"/>
    <lineage>
        <taxon>Bacteria</taxon>
        <taxon>Candidatus Glassiibacteriota</taxon>
    </lineage>
</organism>
<dbReference type="Pfam" id="PF01327">
    <property type="entry name" value="Pep_deformylase"/>
    <property type="match status" value="1"/>
</dbReference>
<proteinExistence type="inferred from homology"/>
<dbReference type="Gene3D" id="3.90.45.10">
    <property type="entry name" value="Peptide deformylase"/>
    <property type="match status" value="1"/>
</dbReference>
<dbReference type="PIRSF" id="PIRSF004749">
    <property type="entry name" value="Pep_def"/>
    <property type="match status" value="1"/>
</dbReference>
<dbReference type="InterPro" id="IPR036821">
    <property type="entry name" value="Peptide_deformylase_sf"/>
</dbReference>
<sequence>MAIRDLIFLGDPILRRRSRTVQELDATYGELVNDMIETMHRHRGIGLAAPQIGVSERVIVLDRDPEGVYGRGGFAVINPVILHREGEDEMEEGCLSIPEARDVVKRALKVVVSGIDLDGKEVRFEAEGLLAKA</sequence>
<dbReference type="InterPro" id="IPR023635">
    <property type="entry name" value="Peptide_deformylase"/>
</dbReference>
<dbReference type="GO" id="GO:0042586">
    <property type="term" value="F:peptide deformylase activity"/>
    <property type="evidence" value="ECO:0007669"/>
    <property type="project" value="InterPro"/>
</dbReference>
<dbReference type="AlphaFoldDB" id="A0A1F5YCU0"/>
<evidence type="ECO:0000256" key="1">
    <source>
        <dbReference type="ARBA" id="ARBA00010759"/>
    </source>
</evidence>
<protein>
    <recommendedName>
        <fullName evidence="4">Peptide deformylase</fullName>
    </recommendedName>
</protein>
<comment type="caution">
    <text evidence="2">The sequence shown here is derived from an EMBL/GenBank/DDBJ whole genome shotgun (WGS) entry which is preliminary data.</text>
</comment>
<evidence type="ECO:0000313" key="3">
    <source>
        <dbReference type="Proteomes" id="UP000179034"/>
    </source>
</evidence>
<feature type="non-terminal residue" evidence="2">
    <location>
        <position position="133"/>
    </location>
</feature>
<dbReference type="HAMAP" id="MF_00163">
    <property type="entry name" value="Pep_deformylase"/>
    <property type="match status" value="1"/>
</dbReference>
<dbReference type="PRINTS" id="PR01576">
    <property type="entry name" value="PDEFORMYLASE"/>
</dbReference>